<feature type="compositionally biased region" description="Polar residues" evidence="1">
    <location>
        <begin position="139"/>
        <end position="149"/>
    </location>
</feature>
<dbReference type="PANTHER" id="PTHR33975:SF2">
    <property type="entry name" value="MYELIN-ASSOCIATED OLIGODENDROCYTE BASIC PROTEIN"/>
    <property type="match status" value="1"/>
</dbReference>
<evidence type="ECO:0000313" key="2">
    <source>
        <dbReference type="EMBL" id="JAT71144.1"/>
    </source>
</evidence>
<reference evidence="2" key="1">
    <citation type="submission" date="2015-08" db="EMBL/GenBank/DDBJ databases">
        <authorList>
            <person name="Babu N.S."/>
            <person name="Beckwith C.J."/>
            <person name="Beseler K.G."/>
            <person name="Brison A."/>
            <person name="Carone J.V."/>
            <person name="Caskin T.P."/>
            <person name="Diamond M."/>
            <person name="Durham M.E."/>
            <person name="Foxe J.M."/>
            <person name="Go M."/>
            <person name="Henderson B.A."/>
            <person name="Jones I.B."/>
            <person name="McGettigan J.A."/>
            <person name="Micheletti S.J."/>
            <person name="Nasrallah M.E."/>
            <person name="Ortiz D."/>
            <person name="Piller C.R."/>
            <person name="Privatt S.R."/>
            <person name="Schneider S.L."/>
            <person name="Sharp S."/>
            <person name="Smith T.C."/>
            <person name="Stanton J.D."/>
            <person name="Ullery H.E."/>
            <person name="Wilson R.J."/>
            <person name="Serrano M.G."/>
            <person name="Buck G."/>
            <person name="Lee V."/>
            <person name="Wang Y."/>
            <person name="Carvalho R."/>
            <person name="Voegtly L."/>
            <person name="Shi R."/>
            <person name="Duckworth R."/>
            <person name="Johnson A."/>
            <person name="Loviza R."/>
            <person name="Walstead R."/>
            <person name="Shah Z."/>
            <person name="Kiflezghi M."/>
            <person name="Wade K."/>
            <person name="Ball S.L."/>
            <person name="Bradley K.W."/>
            <person name="Asai D.J."/>
            <person name="Bowman C.A."/>
            <person name="Russell D.A."/>
            <person name="Pope W.H."/>
            <person name="Jacobs-Sera D."/>
            <person name="Hendrix R.W."/>
            <person name="Hatfull G.F."/>
        </authorList>
    </citation>
    <scope>NUCLEOTIDE SEQUENCE</scope>
</reference>
<dbReference type="PANTHER" id="PTHR33975">
    <property type="entry name" value="MYELIN-ASSOCIATED OLIGODENDROCYTE BASIC PROTEIN"/>
    <property type="match status" value="1"/>
</dbReference>
<dbReference type="Pfam" id="PF07466">
    <property type="entry name" value="DUF1517"/>
    <property type="match status" value="1"/>
</dbReference>
<evidence type="ECO:0008006" key="3">
    <source>
        <dbReference type="Google" id="ProtNLM"/>
    </source>
</evidence>
<evidence type="ECO:0000256" key="1">
    <source>
        <dbReference type="SAM" id="MobiDB-lite"/>
    </source>
</evidence>
<organism evidence="2">
    <name type="scientific">Auxenochlorella protothecoides</name>
    <name type="common">Green microalga</name>
    <name type="synonym">Chlorella protothecoides</name>
    <dbReference type="NCBI Taxonomy" id="3075"/>
    <lineage>
        <taxon>Eukaryota</taxon>
        <taxon>Viridiplantae</taxon>
        <taxon>Chlorophyta</taxon>
        <taxon>core chlorophytes</taxon>
        <taxon>Trebouxiophyceae</taxon>
        <taxon>Chlorellales</taxon>
        <taxon>Chlorellaceae</taxon>
        <taxon>Auxenochlorella</taxon>
    </lineage>
</organism>
<dbReference type="InterPro" id="IPR010903">
    <property type="entry name" value="DUF1517"/>
</dbReference>
<feature type="region of interest" description="Disordered" evidence="1">
    <location>
        <begin position="111"/>
        <end position="167"/>
    </location>
</feature>
<feature type="compositionally biased region" description="Low complexity" evidence="1">
    <location>
        <begin position="111"/>
        <end position="132"/>
    </location>
</feature>
<accession>A0A1D1ZW15</accession>
<feature type="compositionally biased region" description="Low complexity" evidence="1">
    <location>
        <begin position="150"/>
        <end position="164"/>
    </location>
</feature>
<dbReference type="InterPro" id="IPR053023">
    <property type="entry name" value="FLAP_modulator"/>
</dbReference>
<name>A0A1D1ZW15_AUXPR</name>
<dbReference type="EMBL" id="GDKF01007478">
    <property type="protein sequence ID" value="JAT71144.1"/>
    <property type="molecule type" value="Transcribed_RNA"/>
</dbReference>
<protein>
    <recommendedName>
        <fullName evidence="3">DUF1517 domain-containing protein</fullName>
    </recommendedName>
</protein>
<gene>
    <name evidence="2" type="ORF">g.4800</name>
</gene>
<proteinExistence type="predicted"/>
<dbReference type="AlphaFoldDB" id="A0A1D1ZW15"/>
<sequence>MGAGLLCGPVACALSAPRPLLLSAARPPCPPFVRHAAHYDARHTSAVSLGALGKSQSRKQDAALEWSDAGHVVAWERAGMAMAALTASAALLFCSCDPAFAAGSGGRMGGSAFSSSSSSSPSSGFQDSGSSFPLGRGADSSSLQQQRSQGARSLSSPAARSSGGHHLSVTGRSALAPAYMTPLGGGGGGFGLTSLLFWGVFAFIMVKAAQGVLGGGGGSRALREGDDPVSVAKLQVALLGSARGLQRDLERIASRADTSGPTGLHFILQETVLALLRNPDYAVYGYGKSGREDSPDAAENRFNALSLEERRKFEAETLVNVGGRKRQSSLNRQSSGPNELIVVTILAAVAAPLKLPRVTSREELLEALSKLGGVRSEDVLAVEVLWTPEEEGDTFTQEDLFTDYPQLNNL</sequence>